<keyword evidence="2" id="KW-1185">Reference proteome</keyword>
<reference evidence="1" key="1">
    <citation type="submission" date="2022-07" db="EMBL/GenBank/DDBJ databases">
        <title>Genome Sequence of Leucocoprinus birnbaumii.</title>
        <authorList>
            <person name="Buettner E."/>
        </authorList>
    </citation>
    <scope>NUCLEOTIDE SEQUENCE</scope>
    <source>
        <strain evidence="1">VT141</strain>
    </source>
</reference>
<dbReference type="Proteomes" id="UP001213000">
    <property type="component" value="Unassembled WGS sequence"/>
</dbReference>
<dbReference type="AlphaFoldDB" id="A0AAD5VPB9"/>
<comment type="caution">
    <text evidence="1">The sequence shown here is derived from an EMBL/GenBank/DDBJ whole genome shotgun (WGS) entry which is preliminary data.</text>
</comment>
<proteinExistence type="predicted"/>
<dbReference type="EMBL" id="JANIEX010000808">
    <property type="protein sequence ID" value="KAJ3562992.1"/>
    <property type="molecule type" value="Genomic_DNA"/>
</dbReference>
<accession>A0AAD5VPB9</accession>
<gene>
    <name evidence="1" type="ORF">NP233_g9235</name>
</gene>
<sequence>MDRAPFRGDTQNLREEIPFERRFTSAISPRAVHHTLVASVDNDIKQQFRYWNPSEHLVGQDHSDGSKGFESRTKFKRLPEPAISAENQAESSSSTCFRPQRQDNAALLDDRIVHVEDGLATDIQDMMETAWQQIGLPRPNVWTEQRQIVKDGSRLTSHDDPPSYASLPPPYTPGCEPYHPAHNPLVIERIMAQQEMLAILASMPAERLDVLPPELADVARKSNRNYEKQISLAQQEASRTRYMRYE</sequence>
<protein>
    <submittedName>
        <fullName evidence="1">Uncharacterized protein</fullName>
    </submittedName>
</protein>
<organism evidence="1 2">
    <name type="scientific">Leucocoprinus birnbaumii</name>
    <dbReference type="NCBI Taxonomy" id="56174"/>
    <lineage>
        <taxon>Eukaryota</taxon>
        <taxon>Fungi</taxon>
        <taxon>Dikarya</taxon>
        <taxon>Basidiomycota</taxon>
        <taxon>Agaricomycotina</taxon>
        <taxon>Agaricomycetes</taxon>
        <taxon>Agaricomycetidae</taxon>
        <taxon>Agaricales</taxon>
        <taxon>Agaricineae</taxon>
        <taxon>Agaricaceae</taxon>
        <taxon>Leucocoprinus</taxon>
    </lineage>
</organism>
<evidence type="ECO:0000313" key="2">
    <source>
        <dbReference type="Proteomes" id="UP001213000"/>
    </source>
</evidence>
<evidence type="ECO:0000313" key="1">
    <source>
        <dbReference type="EMBL" id="KAJ3562992.1"/>
    </source>
</evidence>
<name>A0AAD5VPB9_9AGAR</name>